<dbReference type="Proteomes" id="UP000005522">
    <property type="component" value="Plasmid megap mpAca1.1"/>
</dbReference>
<name>A0A060A391_ACICK</name>
<evidence type="ECO:0000313" key="1">
    <source>
        <dbReference type="EMBL" id="AIA56577.1"/>
    </source>
</evidence>
<sequence>MPRPQSTQSITDRLDRICEIQRDYRITIRLCQVLGAAVDYWEEAQEIHKKLCRLGRDLLAQHHQLSV</sequence>
<geneLocation type="plasmid" evidence="2">
    <name>megaPlasmid mpAca1.1</name>
</geneLocation>
<protein>
    <submittedName>
        <fullName evidence="1">Uncharacterized protein</fullName>
    </submittedName>
</protein>
<dbReference type="AlphaFoldDB" id="A0A060A391"/>
<proteinExistence type="predicted"/>
<evidence type="ECO:0000313" key="2">
    <source>
        <dbReference type="Proteomes" id="UP000005522"/>
    </source>
</evidence>
<keyword evidence="1" id="KW-0614">Plasmid</keyword>
<gene>
    <name evidence="1" type="ORF">Acaty_m0004</name>
</gene>
<dbReference type="KEGG" id="acz:Acaty_m0004"/>
<dbReference type="HOGENOM" id="CLU_2802582_0_0_6"/>
<accession>A0A060A391</accession>
<organism evidence="1 2">
    <name type="scientific">Acidithiobacillus caldus (strain ATCC 51756 / DSM 8584 / KU)</name>
    <dbReference type="NCBI Taxonomy" id="637389"/>
    <lineage>
        <taxon>Bacteria</taxon>
        <taxon>Pseudomonadati</taxon>
        <taxon>Pseudomonadota</taxon>
        <taxon>Acidithiobacillia</taxon>
        <taxon>Acidithiobacillales</taxon>
        <taxon>Acidithiobacillaceae</taxon>
        <taxon>Acidithiobacillus</taxon>
    </lineage>
</organism>
<dbReference type="EMBL" id="CP005987">
    <property type="protein sequence ID" value="AIA56577.1"/>
    <property type="molecule type" value="Genomic_DNA"/>
</dbReference>
<reference evidence="1 2" key="1">
    <citation type="journal article" date="2009" name="J. Bacteriol.">
        <title>Draft genome sequence of the extremely acidophilic bacterium Acidithiobacillus caldus ATCC 51756 reveals metabolic versatility in the genus Acidithiobacillus.</title>
        <authorList>
            <person name="Valdes J."/>
            <person name="Quatrini R."/>
            <person name="Hallberg K."/>
            <person name="Dopson M."/>
            <person name="Valenzuela P.D."/>
            <person name="Holmes D.S."/>
        </authorList>
    </citation>
    <scope>NUCLEOTIDE SEQUENCE [LARGE SCALE GENOMIC DNA]</scope>
    <source>
        <strain evidence="2">ATCC 51756 / DSM 8584 / KU</strain>
        <plasmid evidence="2">megaPlasmid mpAca1.1</plasmid>
    </source>
</reference>